<dbReference type="Proteomes" id="UP000076420">
    <property type="component" value="Unassembled WGS sequence"/>
</dbReference>
<dbReference type="AlphaFoldDB" id="A0A2C9M025"/>
<accession>A0A2C9M025</accession>
<name>A0A2C9M025_BIOGL</name>
<organism evidence="1 2">
    <name type="scientific">Biomphalaria glabrata</name>
    <name type="common">Bloodfluke planorb</name>
    <name type="synonym">Freshwater snail</name>
    <dbReference type="NCBI Taxonomy" id="6526"/>
    <lineage>
        <taxon>Eukaryota</taxon>
        <taxon>Metazoa</taxon>
        <taxon>Spiralia</taxon>
        <taxon>Lophotrochozoa</taxon>
        <taxon>Mollusca</taxon>
        <taxon>Gastropoda</taxon>
        <taxon>Heterobranchia</taxon>
        <taxon>Euthyneura</taxon>
        <taxon>Panpulmonata</taxon>
        <taxon>Hygrophila</taxon>
        <taxon>Lymnaeoidea</taxon>
        <taxon>Planorbidae</taxon>
        <taxon>Biomphalaria</taxon>
    </lineage>
</organism>
<dbReference type="EnsemblMetazoa" id="BGLB036971-RA">
    <property type="protein sequence ID" value="BGLB036971-PA"/>
    <property type="gene ID" value="BGLB036971"/>
</dbReference>
<dbReference type="VEuPathDB" id="VectorBase:BGLB036971"/>
<evidence type="ECO:0000313" key="1">
    <source>
        <dbReference type="EnsemblMetazoa" id="BGLB036971-PA"/>
    </source>
</evidence>
<evidence type="ECO:0000313" key="2">
    <source>
        <dbReference type="Proteomes" id="UP000076420"/>
    </source>
</evidence>
<dbReference type="KEGG" id="bgt:106057483"/>
<gene>
    <name evidence="1" type="primary">106057483</name>
</gene>
<reference evidence="1" key="1">
    <citation type="submission" date="2020-05" db="UniProtKB">
        <authorList>
            <consortium name="EnsemblMetazoa"/>
        </authorList>
    </citation>
    <scope>IDENTIFICATION</scope>
    <source>
        <strain evidence="1">BB02</strain>
    </source>
</reference>
<sequence>MVTCKITVDVALAQLVRRLIIDEIPQLLDDRAHVIETLVARTKCQVMVFVHARNETVRTAFTLIELVKNRGDSCSRLTKADLLEMHRERSQIVATNNLEKH</sequence>
<dbReference type="STRING" id="6526.A0A2C9M025"/>
<protein>
    <submittedName>
        <fullName evidence="1">Uncharacterized protein</fullName>
    </submittedName>
</protein>
<proteinExistence type="predicted"/>